<dbReference type="InterPro" id="IPR029063">
    <property type="entry name" value="SAM-dependent_MTases_sf"/>
</dbReference>
<dbReference type="PROSITE" id="PS00092">
    <property type="entry name" value="N6_MTASE"/>
    <property type="match status" value="1"/>
</dbReference>
<dbReference type="GO" id="GO:0008170">
    <property type="term" value="F:N-methyltransferase activity"/>
    <property type="evidence" value="ECO:0007669"/>
    <property type="project" value="InterPro"/>
</dbReference>
<evidence type="ECO:0000256" key="6">
    <source>
        <dbReference type="ARBA" id="ARBA00023125"/>
    </source>
</evidence>
<sequence>MSKNLSKYINTIIAGDCLANLSLIPDNSINLIFADPPYWMQTEGELLRTDGSKFDGVKDKWDKFNTYKEYDDFSEKWLRECRRILKPDGAIWVIGSFQNIYRLGYIMQNLGFWILNDIVWSKPNAVPNFSGTRYQNSHETLLWCSKDQKSKYTFNYKTMKHLNGGKQDKSIWDIGICIGGERLKDRNGKKLHSTQKPEKLLYKIILSTSKPNDVVLDPFFGSGTTGAVAKLLGRNYIGFEMEEKYIKAAEKRIKQVKVDDSDIHNLVLEVKPPRVSIKQLIESGLLKTGEQLYNKKGDKIAVLTSDGYANDGQDVLSIHKMSAKHLNRTNNNGWDYFYFKKSKKLKPINNLRYEYSKKNER</sequence>
<dbReference type="GO" id="GO:0006260">
    <property type="term" value="P:DNA replication"/>
    <property type="evidence" value="ECO:0007669"/>
    <property type="project" value="UniProtKB-KW"/>
</dbReference>
<evidence type="ECO:0000256" key="7">
    <source>
        <dbReference type="RuleBase" id="RU362026"/>
    </source>
</evidence>
<feature type="domain" description="RAMA" evidence="9">
    <location>
        <begin position="270"/>
        <end position="360"/>
    </location>
</feature>
<evidence type="ECO:0000259" key="8">
    <source>
        <dbReference type="Pfam" id="PF01555"/>
    </source>
</evidence>
<evidence type="ECO:0000256" key="4">
    <source>
        <dbReference type="ARBA" id="ARBA00022691"/>
    </source>
</evidence>
<dbReference type="AlphaFoldDB" id="A0A832QC62"/>
<evidence type="ECO:0000313" key="11">
    <source>
        <dbReference type="Proteomes" id="UP000576550"/>
    </source>
</evidence>
<comment type="caution">
    <text evidence="10">The sequence shown here is derived from an EMBL/GenBank/DDBJ whole genome shotgun (WGS) entry which is preliminary data.</text>
</comment>
<keyword evidence="4" id="KW-0949">S-adenosyl-L-methionine</keyword>
<feature type="domain" description="DNA methylase N-4/N-6" evidence="8">
    <location>
        <begin position="29"/>
        <end position="251"/>
    </location>
</feature>
<dbReference type="PRINTS" id="PR00508">
    <property type="entry name" value="S21N4MTFRASE"/>
</dbReference>
<protein>
    <recommendedName>
        <fullName evidence="7">Methyltransferase</fullName>
        <ecNumber evidence="7">2.1.1.-</ecNumber>
    </recommendedName>
</protein>
<dbReference type="GO" id="GO:0009007">
    <property type="term" value="F:site-specific DNA-methyltransferase (adenine-specific) activity"/>
    <property type="evidence" value="ECO:0007669"/>
    <property type="project" value="TreeGrafter"/>
</dbReference>
<name>A0A832QC62_9BACT</name>
<dbReference type="Gene3D" id="3.40.50.150">
    <property type="entry name" value="Vaccinia Virus protein VP39"/>
    <property type="match status" value="1"/>
</dbReference>
<dbReference type="PANTHER" id="PTHR13370:SF3">
    <property type="entry name" value="TRNA (GUANINE(10)-N2)-METHYLTRANSFERASE HOMOLOG"/>
    <property type="match status" value="1"/>
</dbReference>
<proteinExistence type="inferred from homology"/>
<dbReference type="SUPFAM" id="SSF53335">
    <property type="entry name" value="S-adenosyl-L-methionine-dependent methyltransferases"/>
    <property type="match status" value="1"/>
</dbReference>
<dbReference type="InterPro" id="IPR002941">
    <property type="entry name" value="DNA_methylase_N4/N6"/>
</dbReference>
<accession>A0A832QC62</accession>
<comment type="similarity">
    <text evidence="1 7">Belongs to the N(4)/N(6)-methyltransferase family.</text>
</comment>
<evidence type="ECO:0000313" key="10">
    <source>
        <dbReference type="EMBL" id="HHX99581.1"/>
    </source>
</evidence>
<gene>
    <name evidence="10" type="ORF">GX533_02820</name>
</gene>
<dbReference type="InterPro" id="IPR040843">
    <property type="entry name" value="RAMA"/>
</dbReference>
<evidence type="ECO:0000256" key="1">
    <source>
        <dbReference type="ARBA" id="ARBA00006594"/>
    </source>
</evidence>
<dbReference type="Pfam" id="PF01555">
    <property type="entry name" value="N6_N4_Mtase"/>
    <property type="match status" value="1"/>
</dbReference>
<keyword evidence="2 10" id="KW-0489">Methyltransferase</keyword>
<dbReference type="GO" id="GO:0032259">
    <property type="term" value="P:methylation"/>
    <property type="evidence" value="ECO:0007669"/>
    <property type="project" value="UniProtKB-KW"/>
</dbReference>
<dbReference type="GO" id="GO:0005737">
    <property type="term" value="C:cytoplasm"/>
    <property type="evidence" value="ECO:0007669"/>
    <property type="project" value="TreeGrafter"/>
</dbReference>
<evidence type="ECO:0000256" key="3">
    <source>
        <dbReference type="ARBA" id="ARBA00022679"/>
    </source>
</evidence>
<dbReference type="InterPro" id="IPR001091">
    <property type="entry name" value="RM_Methyltransferase"/>
</dbReference>
<evidence type="ECO:0000256" key="2">
    <source>
        <dbReference type="ARBA" id="ARBA00022603"/>
    </source>
</evidence>
<dbReference type="Proteomes" id="UP000576550">
    <property type="component" value="Unassembled WGS sequence"/>
</dbReference>
<organism evidence="10 11">
    <name type="scientific">Candidatus Dojkabacteria bacterium</name>
    <dbReference type="NCBI Taxonomy" id="2099670"/>
    <lineage>
        <taxon>Bacteria</taxon>
        <taxon>Candidatus Dojkabacteria</taxon>
    </lineage>
</organism>
<dbReference type="InterPro" id="IPR002052">
    <property type="entry name" value="DNA_methylase_N6_adenine_CS"/>
</dbReference>
<reference evidence="10 11" key="1">
    <citation type="journal article" date="2020" name="Biotechnol. Biofuels">
        <title>New insights from the biogas microbiome by comprehensive genome-resolved metagenomics of nearly 1600 species originating from multiple anaerobic digesters.</title>
        <authorList>
            <person name="Campanaro S."/>
            <person name="Treu L."/>
            <person name="Rodriguez-R L.M."/>
            <person name="Kovalovszki A."/>
            <person name="Ziels R.M."/>
            <person name="Maus I."/>
            <person name="Zhu X."/>
            <person name="Kougias P.G."/>
            <person name="Basile A."/>
            <person name="Luo G."/>
            <person name="Schluter A."/>
            <person name="Konstantinidis K.T."/>
            <person name="Angelidaki I."/>
        </authorList>
    </citation>
    <scope>NUCLEOTIDE SEQUENCE [LARGE SCALE GENOMIC DNA]</scope>
    <source>
        <strain evidence="10">AS05jafATM_89</strain>
    </source>
</reference>
<dbReference type="PANTHER" id="PTHR13370">
    <property type="entry name" value="RNA METHYLASE-RELATED"/>
    <property type="match status" value="1"/>
</dbReference>
<keyword evidence="5" id="KW-0235">DNA replication</keyword>
<dbReference type="EMBL" id="DUTP01000005">
    <property type="protein sequence ID" value="HHX99581.1"/>
    <property type="molecule type" value="Genomic_DNA"/>
</dbReference>
<evidence type="ECO:0000256" key="5">
    <source>
        <dbReference type="ARBA" id="ARBA00022705"/>
    </source>
</evidence>
<dbReference type="GO" id="GO:0003677">
    <property type="term" value="F:DNA binding"/>
    <property type="evidence" value="ECO:0007669"/>
    <property type="project" value="UniProtKB-KW"/>
</dbReference>
<evidence type="ECO:0000259" key="9">
    <source>
        <dbReference type="Pfam" id="PF18755"/>
    </source>
</evidence>
<keyword evidence="6" id="KW-0238">DNA-binding</keyword>
<keyword evidence="3 10" id="KW-0808">Transferase</keyword>
<dbReference type="EC" id="2.1.1.-" evidence="7"/>
<dbReference type="Pfam" id="PF18755">
    <property type="entry name" value="RAMA"/>
    <property type="match status" value="1"/>
</dbReference>